<evidence type="ECO:0000313" key="2">
    <source>
        <dbReference type="Proteomes" id="UP001062846"/>
    </source>
</evidence>
<dbReference type="EMBL" id="CM046389">
    <property type="protein sequence ID" value="KAI8567486.1"/>
    <property type="molecule type" value="Genomic_DNA"/>
</dbReference>
<protein>
    <submittedName>
        <fullName evidence="1">Uncharacterized protein</fullName>
    </submittedName>
</protein>
<reference evidence="1" key="1">
    <citation type="submission" date="2022-02" db="EMBL/GenBank/DDBJ databases">
        <title>Plant Genome Project.</title>
        <authorList>
            <person name="Zhang R.-G."/>
        </authorList>
    </citation>
    <scope>NUCLEOTIDE SEQUENCE</scope>
    <source>
        <strain evidence="1">AT1</strain>
    </source>
</reference>
<comment type="caution">
    <text evidence="1">The sequence shown here is derived from an EMBL/GenBank/DDBJ whole genome shotgun (WGS) entry which is preliminary data.</text>
</comment>
<dbReference type="Proteomes" id="UP001062846">
    <property type="component" value="Chromosome 2"/>
</dbReference>
<keyword evidence="2" id="KW-1185">Reference proteome</keyword>
<proteinExistence type="predicted"/>
<sequence length="141" mass="15828">MNTFCRCESTEPNSSAANTVAVAISLTVIIELVDQGMIFVPIGDTFGAGMFEMEKVKGGSPYGAGSYAWDGSRQTSEQELEQAFRKHSTRENTLLALLRNSRDLLYSSLIVNIQFYFSALNGRNFPFFLQRFRFNCVNENN</sequence>
<name>A0ACC0PQQ9_RHOML</name>
<accession>A0ACC0PQQ9</accession>
<gene>
    <name evidence="1" type="ORF">RHMOL_Rhmol02G0125900</name>
</gene>
<organism evidence="1 2">
    <name type="scientific">Rhododendron molle</name>
    <name type="common">Chinese azalea</name>
    <name type="synonym">Azalea mollis</name>
    <dbReference type="NCBI Taxonomy" id="49168"/>
    <lineage>
        <taxon>Eukaryota</taxon>
        <taxon>Viridiplantae</taxon>
        <taxon>Streptophyta</taxon>
        <taxon>Embryophyta</taxon>
        <taxon>Tracheophyta</taxon>
        <taxon>Spermatophyta</taxon>
        <taxon>Magnoliopsida</taxon>
        <taxon>eudicotyledons</taxon>
        <taxon>Gunneridae</taxon>
        <taxon>Pentapetalae</taxon>
        <taxon>asterids</taxon>
        <taxon>Ericales</taxon>
        <taxon>Ericaceae</taxon>
        <taxon>Ericoideae</taxon>
        <taxon>Rhodoreae</taxon>
        <taxon>Rhododendron</taxon>
    </lineage>
</organism>
<evidence type="ECO:0000313" key="1">
    <source>
        <dbReference type="EMBL" id="KAI8567486.1"/>
    </source>
</evidence>